<dbReference type="GO" id="GO:0030145">
    <property type="term" value="F:manganese ion binding"/>
    <property type="evidence" value="ECO:0007669"/>
    <property type="project" value="UniProtKB-UniRule"/>
</dbReference>
<dbReference type="PANTHER" id="PTHR31637">
    <property type="entry name" value="2,3-BISPHOSPHOGLYCERATE-INDEPENDENT PHOSPHOGLYCERATE MUTASE"/>
    <property type="match status" value="1"/>
</dbReference>
<comment type="function">
    <text evidence="2 9">Catalyzes the interconversion of 2-phosphoglycerate and 3-phosphoglycerate.</text>
</comment>
<dbReference type="Proteomes" id="UP000003529">
    <property type="component" value="Unassembled WGS sequence"/>
</dbReference>
<dbReference type="Gene3D" id="3.40.720.10">
    <property type="entry name" value="Alkaline Phosphatase, subunit A"/>
    <property type="match status" value="1"/>
</dbReference>
<dbReference type="EC" id="5.4.2.12" evidence="9 10"/>
<evidence type="ECO:0000256" key="4">
    <source>
        <dbReference type="ARBA" id="ARBA00008819"/>
    </source>
</evidence>
<keyword evidence="7 9" id="KW-0464">Manganese</keyword>
<evidence type="ECO:0000259" key="15">
    <source>
        <dbReference type="Pfam" id="PF06415"/>
    </source>
</evidence>
<evidence type="ECO:0000259" key="14">
    <source>
        <dbReference type="Pfam" id="PF01676"/>
    </source>
</evidence>
<feature type="binding site" evidence="9 12">
    <location>
        <begin position="261"/>
        <end position="264"/>
    </location>
    <ligand>
        <name>substrate</name>
    </ligand>
</feature>
<comment type="catalytic activity">
    <reaction evidence="1 9">
        <text>(2R)-2-phosphoglycerate = (2R)-3-phosphoglycerate</text>
        <dbReference type="Rhea" id="RHEA:15901"/>
        <dbReference type="ChEBI" id="CHEBI:58272"/>
        <dbReference type="ChEBI" id="CHEBI:58289"/>
        <dbReference type="EC" id="5.4.2.12"/>
    </reaction>
</comment>
<keyword evidence="8 9" id="KW-0413">Isomerase</keyword>
<evidence type="ECO:0000313" key="16">
    <source>
        <dbReference type="EMBL" id="EEP65636.1"/>
    </source>
</evidence>
<keyword evidence="5 9" id="KW-0479">Metal-binding</keyword>
<feature type="domain" description="BPG-independent PGAM N-terminal" evidence="15">
    <location>
        <begin position="89"/>
        <end position="296"/>
    </location>
</feature>
<dbReference type="SUPFAM" id="SSF64158">
    <property type="entry name" value="2,3-Bisphosphoglycerate-independent phosphoglycerate mutase, substrate-binding domain"/>
    <property type="match status" value="1"/>
</dbReference>
<keyword evidence="17" id="KW-1185">Reference proteome</keyword>
<dbReference type="PIRSF" id="PIRSF001492">
    <property type="entry name" value="IPGAM"/>
    <property type="match status" value="1"/>
</dbReference>
<evidence type="ECO:0000256" key="5">
    <source>
        <dbReference type="ARBA" id="ARBA00022723"/>
    </source>
</evidence>
<gene>
    <name evidence="9 16" type="primary">gpmI</name>
    <name evidence="16" type="ORF">VEIDISOL_00953</name>
</gene>
<organism evidence="16 17">
    <name type="scientific">Veillonella dispar ATCC 17748</name>
    <dbReference type="NCBI Taxonomy" id="546273"/>
    <lineage>
        <taxon>Bacteria</taxon>
        <taxon>Bacillati</taxon>
        <taxon>Bacillota</taxon>
        <taxon>Negativicutes</taxon>
        <taxon>Veillonellales</taxon>
        <taxon>Veillonellaceae</taxon>
        <taxon>Veillonella</taxon>
    </lineage>
</organism>
<dbReference type="Pfam" id="PF01676">
    <property type="entry name" value="Metalloenzyme"/>
    <property type="match status" value="1"/>
</dbReference>
<dbReference type="FunFam" id="3.40.720.10:FF:000001">
    <property type="entry name" value="2,3-bisphosphoglycerate-independent phosphoglycerate mutase"/>
    <property type="match status" value="1"/>
</dbReference>
<feature type="binding site" evidence="9 13">
    <location>
        <position position="441"/>
    </location>
    <ligand>
        <name>Mn(2+)</name>
        <dbReference type="ChEBI" id="CHEBI:29035"/>
        <label>2</label>
    </ligand>
</feature>
<feature type="binding site" evidence="9 13">
    <location>
        <position position="400"/>
    </location>
    <ligand>
        <name>Mn(2+)</name>
        <dbReference type="ChEBI" id="CHEBI:29035"/>
        <label>1</label>
    </ligand>
</feature>
<evidence type="ECO:0000256" key="7">
    <source>
        <dbReference type="ARBA" id="ARBA00023211"/>
    </source>
</evidence>
<dbReference type="GO" id="GO:0004619">
    <property type="term" value="F:phosphoglycerate mutase activity"/>
    <property type="evidence" value="ECO:0007669"/>
    <property type="project" value="UniProtKB-UniRule"/>
</dbReference>
<dbReference type="InterPro" id="IPR006124">
    <property type="entry name" value="Metalloenzyme"/>
</dbReference>
<evidence type="ECO:0000256" key="10">
    <source>
        <dbReference type="NCBIfam" id="TIGR01307"/>
    </source>
</evidence>
<dbReference type="eggNOG" id="COG0696">
    <property type="taxonomic scope" value="Bacteria"/>
</dbReference>
<dbReference type="AlphaFoldDB" id="C4FPX7"/>
<dbReference type="InterPro" id="IPR017850">
    <property type="entry name" value="Alkaline_phosphatase_core_sf"/>
</dbReference>
<dbReference type="EMBL" id="ACIK02000009">
    <property type="protein sequence ID" value="EEP65636.1"/>
    <property type="molecule type" value="Genomic_DNA"/>
</dbReference>
<evidence type="ECO:0000313" key="17">
    <source>
        <dbReference type="Proteomes" id="UP000003529"/>
    </source>
</evidence>
<evidence type="ECO:0000256" key="13">
    <source>
        <dbReference type="PIRSR" id="PIRSR001492-3"/>
    </source>
</evidence>
<feature type="binding site" evidence="9 12">
    <location>
        <position position="196"/>
    </location>
    <ligand>
        <name>substrate</name>
    </ligand>
</feature>
<dbReference type="InterPro" id="IPR036646">
    <property type="entry name" value="PGAM_B_sf"/>
</dbReference>
<sequence>MRLKMAKLKAPVMLVILDGFGMGDQSDTTNAVVQAKPHCFNQLWDTYPHTKLEASGLAVGLPEGQMGNSEVGHLNLGSGRIVYQDLTRITKDVESGEFYNRPVIKELYEVGKKQSLHLIGLVSDGNVHCSLEHIKAVIKGAHDNGIEHVYVHALLDGRDVAPQCAQVYIKDLEAYMVELNCGKIATVSGRYYAMDRDNRWDRVELAYNAIVHGQGESAASACEAVQQSYDKDAADEFVLPTVIDSEGTIKNGDAVIFCNFRPDRGRELTKALVLPEFDGFNREPLSLYMATMTKYEDGLPVHIVYEKDILSETLGEVLSVGGYRQLRIAETEKYAHVTYFFNGGKEEPFEGEDRILVKSPQVATYDLQPEMSAYEVTDKVVQAIQDETYDMIILNFANPDMVGHTGSFEAAVKAVQAVDTCLGRIVEAIRNKKGHLLITADHGNAELMVNHETGKVHTAHTTNLVPLILMSDTLKSATLESGKLCDIAPTLLDLAGIDQPKSMTGHSLVKKA</sequence>
<feature type="binding site" evidence="9 12">
    <location>
        <begin position="158"/>
        <end position="159"/>
    </location>
    <ligand>
        <name>substrate</name>
    </ligand>
</feature>
<reference evidence="16" key="1">
    <citation type="submission" date="2009-04" db="EMBL/GenBank/DDBJ databases">
        <authorList>
            <person name="Weinstock G."/>
            <person name="Sodergren E."/>
            <person name="Clifton S."/>
            <person name="Fulton L."/>
            <person name="Fulton B."/>
            <person name="Courtney L."/>
            <person name="Fronick C."/>
            <person name="Harrison M."/>
            <person name="Strong C."/>
            <person name="Farmer C."/>
            <person name="Delahaunty K."/>
            <person name="Markovic C."/>
            <person name="Hall O."/>
            <person name="Minx P."/>
            <person name="Tomlinson C."/>
            <person name="Mitreva M."/>
            <person name="Nelson J."/>
            <person name="Hou S."/>
            <person name="Wollam A."/>
            <person name="Pepin K.H."/>
            <person name="Johnson M."/>
            <person name="Bhonagiri V."/>
            <person name="Nash W.E."/>
            <person name="Warren W."/>
            <person name="Chinwalla A."/>
            <person name="Mardis E.R."/>
            <person name="Wilson R.K."/>
        </authorList>
    </citation>
    <scope>NUCLEOTIDE SEQUENCE [LARGE SCALE GENOMIC DNA]</scope>
    <source>
        <strain evidence="16">ATCC 17748</strain>
    </source>
</reference>
<feature type="binding site" evidence="9 12">
    <location>
        <position position="190"/>
    </location>
    <ligand>
        <name>substrate</name>
    </ligand>
</feature>
<dbReference type="SUPFAM" id="SSF53649">
    <property type="entry name" value="Alkaline phosphatase-like"/>
    <property type="match status" value="1"/>
</dbReference>
<feature type="binding site" evidence="9 13">
    <location>
        <position position="460"/>
    </location>
    <ligand>
        <name>Mn(2+)</name>
        <dbReference type="ChEBI" id="CHEBI:29035"/>
        <label>1</label>
    </ligand>
</feature>
<feature type="binding site" evidence="9 13">
    <location>
        <position position="18"/>
    </location>
    <ligand>
        <name>Mn(2+)</name>
        <dbReference type="ChEBI" id="CHEBI:29035"/>
        <label>2</label>
    </ligand>
</feature>
<feature type="binding site" evidence="9 12">
    <location>
        <position position="333"/>
    </location>
    <ligand>
        <name>substrate</name>
    </ligand>
</feature>
<dbReference type="Pfam" id="PF06415">
    <property type="entry name" value="iPGM_N"/>
    <property type="match status" value="1"/>
</dbReference>
<dbReference type="GO" id="GO:0006096">
    <property type="term" value="P:glycolytic process"/>
    <property type="evidence" value="ECO:0007669"/>
    <property type="project" value="UniProtKB-UniRule"/>
</dbReference>
<proteinExistence type="inferred from homology"/>
<comment type="similarity">
    <text evidence="4 9">Belongs to the BPG-independent phosphoglycerate mutase family.</text>
</comment>
<comment type="caution">
    <text evidence="16">The sequence shown here is derived from an EMBL/GenBank/DDBJ whole genome shotgun (WGS) entry which is preliminary data.</text>
</comment>
<comment type="cofactor">
    <cofactor evidence="9">
        <name>Mn(2+)</name>
        <dbReference type="ChEBI" id="CHEBI:29035"/>
    </cofactor>
    <text evidence="9">Binds 2 manganese ions per subunit.</text>
</comment>
<evidence type="ECO:0000256" key="3">
    <source>
        <dbReference type="ARBA" id="ARBA00004798"/>
    </source>
</evidence>
<evidence type="ECO:0000256" key="8">
    <source>
        <dbReference type="ARBA" id="ARBA00023235"/>
    </source>
</evidence>
<dbReference type="GO" id="GO:0006007">
    <property type="term" value="P:glucose catabolic process"/>
    <property type="evidence" value="ECO:0007669"/>
    <property type="project" value="InterPro"/>
</dbReference>
<name>C4FPX7_9FIRM</name>
<protein>
    <recommendedName>
        <fullName evidence="9 10">2,3-bisphosphoglycerate-independent phosphoglycerate mutase</fullName>
        <shortName evidence="9">BPG-independent PGAM</shortName>
        <shortName evidence="9">Phosphoglyceromutase</shortName>
        <shortName evidence="9">iPGM</shortName>
        <ecNumber evidence="9 10">5.4.2.12</ecNumber>
    </recommendedName>
</protein>
<dbReference type="NCBIfam" id="TIGR01307">
    <property type="entry name" value="pgm_bpd_ind"/>
    <property type="match status" value="1"/>
</dbReference>
<evidence type="ECO:0000256" key="1">
    <source>
        <dbReference type="ARBA" id="ARBA00000370"/>
    </source>
</evidence>
<evidence type="ECO:0000256" key="11">
    <source>
        <dbReference type="PIRSR" id="PIRSR001492-1"/>
    </source>
</evidence>
<dbReference type="InterPro" id="IPR011258">
    <property type="entry name" value="BPG-indep_PGM_N"/>
</dbReference>
<dbReference type="HAMAP" id="MF_01038">
    <property type="entry name" value="GpmI"/>
    <property type="match status" value="1"/>
</dbReference>
<feature type="active site" description="Phosphoserine intermediate" evidence="9 11">
    <location>
        <position position="69"/>
    </location>
</feature>
<dbReference type="HOGENOM" id="CLU_026099_2_0_9"/>
<feature type="binding site" evidence="9 13">
    <location>
        <position position="442"/>
    </location>
    <ligand>
        <name>Mn(2+)</name>
        <dbReference type="ChEBI" id="CHEBI:29035"/>
        <label>2</label>
    </ligand>
</feature>
<comment type="subunit">
    <text evidence="9">Monomer.</text>
</comment>
<dbReference type="PANTHER" id="PTHR31637:SF0">
    <property type="entry name" value="2,3-BISPHOSPHOGLYCERATE-INDEPENDENT PHOSPHOGLYCERATE MUTASE"/>
    <property type="match status" value="1"/>
</dbReference>
<comment type="pathway">
    <text evidence="3 9">Carbohydrate degradation; glycolysis; pyruvate from D-glyceraldehyde 3-phosphate: step 3/5.</text>
</comment>
<evidence type="ECO:0000256" key="9">
    <source>
        <dbReference type="HAMAP-Rule" id="MF_01038"/>
    </source>
</evidence>
<evidence type="ECO:0000256" key="2">
    <source>
        <dbReference type="ARBA" id="ARBA00002315"/>
    </source>
</evidence>
<accession>C4FPX7</accession>
<dbReference type="CDD" id="cd16010">
    <property type="entry name" value="iPGM"/>
    <property type="match status" value="1"/>
</dbReference>
<feature type="binding site" evidence="9 13">
    <location>
        <position position="404"/>
    </location>
    <ligand>
        <name>Mn(2+)</name>
        <dbReference type="ChEBI" id="CHEBI:29035"/>
        <label>1</label>
    </ligand>
</feature>
<dbReference type="GO" id="GO:0005829">
    <property type="term" value="C:cytosol"/>
    <property type="evidence" value="ECO:0007669"/>
    <property type="project" value="TreeGrafter"/>
</dbReference>
<keyword evidence="6 9" id="KW-0324">Glycolysis</keyword>
<feature type="domain" description="Metalloenzyme" evidence="14">
    <location>
        <begin position="11"/>
        <end position="498"/>
    </location>
</feature>
<dbReference type="InterPro" id="IPR005995">
    <property type="entry name" value="Pgm_bpd_ind"/>
</dbReference>
<evidence type="ECO:0000256" key="6">
    <source>
        <dbReference type="ARBA" id="ARBA00023152"/>
    </source>
</evidence>
<evidence type="ECO:0000256" key="12">
    <source>
        <dbReference type="PIRSR" id="PIRSR001492-2"/>
    </source>
</evidence>
<feature type="binding site" evidence="9 13">
    <location>
        <position position="69"/>
    </location>
    <ligand>
        <name>Mn(2+)</name>
        <dbReference type="ChEBI" id="CHEBI:29035"/>
        <label>2</label>
    </ligand>
</feature>
<dbReference type="FunFam" id="3.40.1450.10:FF:000002">
    <property type="entry name" value="2,3-bisphosphoglycerate-independent phosphoglycerate mutase"/>
    <property type="match status" value="1"/>
</dbReference>
<dbReference type="UniPathway" id="UPA00109">
    <property type="reaction ID" value="UER00186"/>
</dbReference>
<feature type="binding site" evidence="9 12">
    <location>
        <position position="128"/>
    </location>
    <ligand>
        <name>substrate</name>
    </ligand>
</feature>
<dbReference type="Gene3D" id="3.40.1450.10">
    <property type="entry name" value="BPG-independent phosphoglycerate mutase, domain B"/>
    <property type="match status" value="1"/>
</dbReference>